<reference evidence="2 3" key="1">
    <citation type="journal article" date="2019" name="Sci. Rep.">
        <title>Orb-weaving spider Araneus ventricosus genome elucidates the spidroin gene catalogue.</title>
        <authorList>
            <person name="Kono N."/>
            <person name="Nakamura H."/>
            <person name="Ohtoshi R."/>
            <person name="Moran D.A.P."/>
            <person name="Shinohara A."/>
            <person name="Yoshida Y."/>
            <person name="Fujiwara M."/>
            <person name="Mori M."/>
            <person name="Tomita M."/>
            <person name="Arakawa K."/>
        </authorList>
    </citation>
    <scope>NUCLEOTIDE SEQUENCE [LARGE SCALE GENOMIC DNA]</scope>
</reference>
<dbReference type="Proteomes" id="UP000499080">
    <property type="component" value="Unassembled WGS sequence"/>
</dbReference>
<organism evidence="2 3">
    <name type="scientific">Araneus ventricosus</name>
    <name type="common">Orbweaver spider</name>
    <name type="synonym">Epeira ventricosa</name>
    <dbReference type="NCBI Taxonomy" id="182803"/>
    <lineage>
        <taxon>Eukaryota</taxon>
        <taxon>Metazoa</taxon>
        <taxon>Ecdysozoa</taxon>
        <taxon>Arthropoda</taxon>
        <taxon>Chelicerata</taxon>
        <taxon>Arachnida</taxon>
        <taxon>Araneae</taxon>
        <taxon>Araneomorphae</taxon>
        <taxon>Entelegynae</taxon>
        <taxon>Araneoidea</taxon>
        <taxon>Araneidae</taxon>
        <taxon>Araneus</taxon>
    </lineage>
</organism>
<feature type="compositionally biased region" description="Low complexity" evidence="1">
    <location>
        <begin position="78"/>
        <end position="88"/>
    </location>
</feature>
<dbReference type="AlphaFoldDB" id="A0A4Y2E3F1"/>
<name>A0A4Y2E3F1_ARAVE</name>
<feature type="compositionally biased region" description="Low complexity" evidence="1">
    <location>
        <begin position="52"/>
        <end position="67"/>
    </location>
</feature>
<feature type="compositionally biased region" description="Basic residues" evidence="1">
    <location>
        <begin position="68"/>
        <end position="77"/>
    </location>
</feature>
<keyword evidence="3" id="KW-1185">Reference proteome</keyword>
<evidence type="ECO:0000313" key="3">
    <source>
        <dbReference type="Proteomes" id="UP000499080"/>
    </source>
</evidence>
<evidence type="ECO:0000313" key="2">
    <source>
        <dbReference type="EMBL" id="GBM23670.1"/>
    </source>
</evidence>
<dbReference type="EMBL" id="BGPR01000501">
    <property type="protein sequence ID" value="GBM23670.1"/>
    <property type="molecule type" value="Genomic_DNA"/>
</dbReference>
<feature type="region of interest" description="Disordered" evidence="1">
    <location>
        <begin position="50"/>
        <end position="88"/>
    </location>
</feature>
<proteinExistence type="predicted"/>
<comment type="caution">
    <text evidence="2">The sequence shown here is derived from an EMBL/GenBank/DDBJ whole genome shotgun (WGS) entry which is preliminary data.</text>
</comment>
<gene>
    <name evidence="2" type="ORF">AVEN_117413_1</name>
</gene>
<sequence length="116" mass="12547">MERMEHMYEFLQVISEVFTDITSRLEQFEAIKCRLDKLEAAQTRPSFSQVVGASGLGAPSPAALPVRKPTRVRKKRGPSSSTAAPAVAPLRVAVTAPPVLDQHRIPAPPAKSWAGS</sequence>
<protein>
    <submittedName>
        <fullName evidence="2">Uncharacterized protein</fullName>
    </submittedName>
</protein>
<accession>A0A4Y2E3F1</accession>
<evidence type="ECO:0000256" key="1">
    <source>
        <dbReference type="SAM" id="MobiDB-lite"/>
    </source>
</evidence>